<evidence type="ECO:0000313" key="4">
    <source>
        <dbReference type="Proteomes" id="UP000288943"/>
    </source>
</evidence>
<gene>
    <name evidence="2" type="ORF">M5X16_00680</name>
    <name evidence="3" type="ORF">PC41400_12515</name>
</gene>
<name>A0A410WVS5_9BACL</name>
<evidence type="ECO:0000313" key="5">
    <source>
        <dbReference type="Proteomes" id="UP001527202"/>
    </source>
</evidence>
<reference evidence="2 5" key="2">
    <citation type="submission" date="2022-05" db="EMBL/GenBank/DDBJ databases">
        <title>Genome Sequencing of Bee-Associated Microbes.</title>
        <authorList>
            <person name="Dunlap C."/>
        </authorList>
    </citation>
    <scope>NUCLEOTIDE SEQUENCE [LARGE SCALE GENOMIC DNA]</scope>
    <source>
        <strain evidence="2 5">NRRL B-23120</strain>
    </source>
</reference>
<keyword evidence="5" id="KW-1185">Reference proteome</keyword>
<dbReference type="KEGG" id="pchi:PC41400_12515"/>
<dbReference type="Pfam" id="PF12867">
    <property type="entry name" value="DinB_2"/>
    <property type="match status" value="1"/>
</dbReference>
<reference evidence="3 4" key="1">
    <citation type="submission" date="2018-01" db="EMBL/GenBank/DDBJ databases">
        <title>The whole genome sequencing and assembly of Paenibacillus chitinolyticus KCCM 41400 strain.</title>
        <authorList>
            <person name="Kim J.-Y."/>
            <person name="Park M.-K."/>
            <person name="Lee Y.-J."/>
            <person name="Yi H."/>
            <person name="Bahn Y.-S."/>
            <person name="Kim J.F."/>
            <person name="Lee D.-W."/>
        </authorList>
    </citation>
    <scope>NUCLEOTIDE SEQUENCE [LARGE SCALE GENOMIC DNA]</scope>
    <source>
        <strain evidence="3 4">KCCM 41400</strain>
    </source>
</reference>
<proteinExistence type="predicted"/>
<dbReference type="Proteomes" id="UP001527202">
    <property type="component" value="Unassembled WGS sequence"/>
</dbReference>
<protein>
    <submittedName>
        <fullName evidence="3">DinB family protein</fullName>
    </submittedName>
</protein>
<dbReference type="EMBL" id="JAMDMJ010000001">
    <property type="protein sequence ID" value="MCY9594295.1"/>
    <property type="molecule type" value="Genomic_DNA"/>
</dbReference>
<dbReference type="RefSeq" id="WP_042228253.1">
    <property type="nucleotide sequence ID" value="NZ_CP026520.1"/>
</dbReference>
<dbReference type="AlphaFoldDB" id="A0A410WVS5"/>
<dbReference type="EMBL" id="CP026520">
    <property type="protein sequence ID" value="QAV18452.1"/>
    <property type="molecule type" value="Genomic_DNA"/>
</dbReference>
<evidence type="ECO:0000313" key="2">
    <source>
        <dbReference type="EMBL" id="MCY9594295.1"/>
    </source>
</evidence>
<dbReference type="Gene3D" id="1.20.120.450">
    <property type="entry name" value="dinb family like domain"/>
    <property type="match status" value="1"/>
</dbReference>
<evidence type="ECO:0000313" key="3">
    <source>
        <dbReference type="EMBL" id="QAV18452.1"/>
    </source>
</evidence>
<feature type="domain" description="DinB-like" evidence="1">
    <location>
        <begin position="14"/>
        <end position="145"/>
    </location>
</feature>
<organism evidence="3 4">
    <name type="scientific">Paenibacillus chitinolyticus</name>
    <dbReference type="NCBI Taxonomy" id="79263"/>
    <lineage>
        <taxon>Bacteria</taxon>
        <taxon>Bacillati</taxon>
        <taxon>Bacillota</taxon>
        <taxon>Bacilli</taxon>
        <taxon>Bacillales</taxon>
        <taxon>Paenibacillaceae</taxon>
        <taxon>Paenibacillus</taxon>
    </lineage>
</organism>
<dbReference type="OrthoDB" id="9793216at2"/>
<sequence>MKEIAARIHDRTYEIASLLEPVDETLLARRPGADKWSVNEILGHLCDSALNNLPRFIVTRYAEQPAVFQPCKQDEWVAAQDYRHTPSEEIITLWGSLNRQAARAIASITPEQGDLLCKIGEHEPVTLRWLIEDYEEHLEHHLGQIVRLKERLEGV</sequence>
<dbReference type="InterPro" id="IPR034660">
    <property type="entry name" value="DinB/YfiT-like"/>
</dbReference>
<accession>A0A410WVS5</accession>
<dbReference type="InterPro" id="IPR024775">
    <property type="entry name" value="DinB-like"/>
</dbReference>
<dbReference type="GeneID" id="95375634"/>
<evidence type="ECO:0000259" key="1">
    <source>
        <dbReference type="Pfam" id="PF12867"/>
    </source>
</evidence>
<dbReference type="SUPFAM" id="SSF109854">
    <property type="entry name" value="DinB/YfiT-like putative metalloenzymes"/>
    <property type="match status" value="1"/>
</dbReference>
<dbReference type="Proteomes" id="UP000288943">
    <property type="component" value="Chromosome"/>
</dbReference>